<evidence type="ECO:0000256" key="3">
    <source>
        <dbReference type="ARBA" id="ARBA00023163"/>
    </source>
</evidence>
<dbReference type="SMART" id="SM00895">
    <property type="entry name" value="FCD"/>
    <property type="match status" value="1"/>
</dbReference>
<dbReference type="CDD" id="cd07377">
    <property type="entry name" value="WHTH_GntR"/>
    <property type="match status" value="1"/>
</dbReference>
<evidence type="ECO:0000313" key="7">
    <source>
        <dbReference type="Proteomes" id="UP000468531"/>
    </source>
</evidence>
<dbReference type="InterPro" id="IPR008920">
    <property type="entry name" value="TF_FadR/GntR_C"/>
</dbReference>
<keyword evidence="2" id="KW-0238">DNA-binding</keyword>
<dbReference type="Pfam" id="PF07729">
    <property type="entry name" value="FCD"/>
    <property type="match status" value="1"/>
</dbReference>
<dbReference type="GO" id="GO:0003700">
    <property type="term" value="F:DNA-binding transcription factor activity"/>
    <property type="evidence" value="ECO:0007669"/>
    <property type="project" value="InterPro"/>
</dbReference>
<dbReference type="GO" id="GO:0003677">
    <property type="term" value="F:DNA binding"/>
    <property type="evidence" value="ECO:0007669"/>
    <property type="project" value="UniProtKB-KW"/>
</dbReference>
<dbReference type="PANTHER" id="PTHR43537">
    <property type="entry name" value="TRANSCRIPTIONAL REGULATOR, GNTR FAMILY"/>
    <property type="match status" value="1"/>
</dbReference>
<feature type="domain" description="HTH gntR-type" evidence="5">
    <location>
        <begin position="1"/>
        <end position="68"/>
    </location>
</feature>
<dbReference type="EMBL" id="VKHP01000021">
    <property type="protein sequence ID" value="NEU95814.1"/>
    <property type="molecule type" value="Genomic_DNA"/>
</dbReference>
<proteinExistence type="predicted"/>
<accession>A0A6P1BC83</accession>
<dbReference type="Gene3D" id="1.10.10.10">
    <property type="entry name" value="Winged helix-like DNA-binding domain superfamily/Winged helix DNA-binding domain"/>
    <property type="match status" value="1"/>
</dbReference>
<organism evidence="6 7">
    <name type="scientific">Bradyrhizobium uaiense</name>
    <dbReference type="NCBI Taxonomy" id="2594946"/>
    <lineage>
        <taxon>Bacteria</taxon>
        <taxon>Pseudomonadati</taxon>
        <taxon>Pseudomonadota</taxon>
        <taxon>Alphaproteobacteria</taxon>
        <taxon>Hyphomicrobiales</taxon>
        <taxon>Nitrobacteraceae</taxon>
        <taxon>Bradyrhizobium</taxon>
    </lineage>
</organism>
<gene>
    <name evidence="6" type="ORF">FNJ47_08215</name>
</gene>
<evidence type="ECO:0000259" key="5">
    <source>
        <dbReference type="PROSITE" id="PS50949"/>
    </source>
</evidence>
<evidence type="ECO:0000313" key="6">
    <source>
        <dbReference type="EMBL" id="NEU95814.1"/>
    </source>
</evidence>
<dbReference type="Proteomes" id="UP000468531">
    <property type="component" value="Unassembled WGS sequence"/>
</dbReference>
<protein>
    <submittedName>
        <fullName evidence="6">GntR family transcriptional regulator</fullName>
    </submittedName>
</protein>
<dbReference type="PANTHER" id="PTHR43537:SF53">
    <property type="entry name" value="HTH-TYPE TRANSCRIPTIONAL REPRESSOR NANR"/>
    <property type="match status" value="1"/>
</dbReference>
<reference evidence="6 7" key="1">
    <citation type="journal article" date="2020" name="Arch. Microbiol.">
        <title>Bradyrhizobium uaiense sp. nov., a new highly efficient cowpea symbiont.</title>
        <authorList>
            <person name="Cabral Michel D."/>
            <person name="Azarias Guimaraes A."/>
            <person name="Martins da Costa E."/>
            <person name="Soares de Carvalho T."/>
            <person name="Balsanelli E."/>
            <person name="Willems A."/>
            <person name="Maltempi de Souza E."/>
            <person name="de Souza Moreira F.M."/>
        </authorList>
    </citation>
    <scope>NUCLEOTIDE SEQUENCE [LARGE SCALE GENOMIC DNA]</scope>
    <source>
        <strain evidence="6 7">UFLA 03-164</strain>
    </source>
</reference>
<dbReference type="InterPro" id="IPR036388">
    <property type="entry name" value="WH-like_DNA-bd_sf"/>
</dbReference>
<keyword evidence="7" id="KW-1185">Reference proteome</keyword>
<comment type="caution">
    <text evidence="6">The sequence shown here is derived from an EMBL/GenBank/DDBJ whole genome shotgun (WGS) entry which is preliminary data.</text>
</comment>
<evidence type="ECO:0000256" key="4">
    <source>
        <dbReference type="SAM" id="MobiDB-lite"/>
    </source>
</evidence>
<dbReference type="PROSITE" id="PS50949">
    <property type="entry name" value="HTH_GNTR"/>
    <property type="match status" value="1"/>
</dbReference>
<sequence length="246" mass="27331">MQTSADIAERLLEALLAGKFEPGSRFGEQDLAAVFGCSRTMVREALTRLSARGLVNVSPRRGWYVVEVTREQAQEVFESRRIIEVGILNNARQVSPESLRRLDAHIKRQKASFSRDNAGLRSFLLGDFHVCLAQCLGNSILAESLRDLTVRTTLAAMRFQSWKDATRSFNEHREIVEILHAGDLAAAASAMSAHLGTWDVKLSVPSERDSVSLLREALQPVDRPARDLHTRSVAKSRPARPARSTS</sequence>
<dbReference type="AlphaFoldDB" id="A0A6P1BC83"/>
<dbReference type="SUPFAM" id="SSF48008">
    <property type="entry name" value="GntR ligand-binding domain-like"/>
    <property type="match status" value="1"/>
</dbReference>
<dbReference type="InterPro" id="IPR011711">
    <property type="entry name" value="GntR_C"/>
</dbReference>
<dbReference type="InterPro" id="IPR036390">
    <property type="entry name" value="WH_DNA-bd_sf"/>
</dbReference>
<evidence type="ECO:0000256" key="1">
    <source>
        <dbReference type="ARBA" id="ARBA00023015"/>
    </source>
</evidence>
<keyword evidence="3" id="KW-0804">Transcription</keyword>
<dbReference type="SMART" id="SM00345">
    <property type="entry name" value="HTH_GNTR"/>
    <property type="match status" value="1"/>
</dbReference>
<feature type="region of interest" description="Disordered" evidence="4">
    <location>
        <begin position="222"/>
        <end position="246"/>
    </location>
</feature>
<dbReference type="RefSeq" id="WP_163152388.1">
    <property type="nucleotide sequence ID" value="NZ_VKHP01000021.1"/>
</dbReference>
<dbReference type="InterPro" id="IPR000524">
    <property type="entry name" value="Tscrpt_reg_HTH_GntR"/>
</dbReference>
<name>A0A6P1BC83_9BRAD</name>
<dbReference type="SUPFAM" id="SSF46785">
    <property type="entry name" value="Winged helix' DNA-binding domain"/>
    <property type="match status" value="1"/>
</dbReference>
<dbReference type="Pfam" id="PF00392">
    <property type="entry name" value="GntR"/>
    <property type="match status" value="1"/>
</dbReference>
<keyword evidence="1" id="KW-0805">Transcription regulation</keyword>
<evidence type="ECO:0000256" key="2">
    <source>
        <dbReference type="ARBA" id="ARBA00023125"/>
    </source>
</evidence>
<dbReference type="Gene3D" id="1.20.120.530">
    <property type="entry name" value="GntR ligand-binding domain-like"/>
    <property type="match status" value="1"/>
</dbReference>